<dbReference type="AlphaFoldDB" id="A0A7K1UTL9"/>
<dbReference type="InterPro" id="IPR011251">
    <property type="entry name" value="Luciferase-like_dom"/>
</dbReference>
<dbReference type="Proteomes" id="UP000466794">
    <property type="component" value="Unassembled WGS sequence"/>
</dbReference>
<evidence type="ECO:0000313" key="3">
    <source>
        <dbReference type="EMBL" id="MVU77703.1"/>
    </source>
</evidence>
<dbReference type="CDD" id="cd01097">
    <property type="entry name" value="Tetrahydromethanopterin_reductase"/>
    <property type="match status" value="1"/>
</dbReference>
<protein>
    <submittedName>
        <fullName evidence="3">LLM class flavin-dependent oxidoreductase</fullName>
    </submittedName>
</protein>
<evidence type="ECO:0000313" key="4">
    <source>
        <dbReference type="Proteomes" id="UP000466794"/>
    </source>
</evidence>
<keyword evidence="1" id="KW-0560">Oxidoreductase</keyword>
<evidence type="ECO:0000259" key="2">
    <source>
        <dbReference type="Pfam" id="PF00296"/>
    </source>
</evidence>
<reference evidence="3 4" key="1">
    <citation type="submission" date="2019-12" db="EMBL/GenBank/DDBJ databases">
        <title>Nocardia sp. nov. ET3-3 isolated from soil.</title>
        <authorList>
            <person name="Kanchanasin P."/>
            <person name="Tanasupawat S."/>
            <person name="Yuki M."/>
            <person name="Kudo T."/>
        </authorList>
    </citation>
    <scope>NUCLEOTIDE SEQUENCE [LARGE SCALE GENOMIC DNA]</scope>
    <source>
        <strain evidence="3 4">ET3-3</strain>
    </source>
</reference>
<evidence type="ECO:0000256" key="1">
    <source>
        <dbReference type="ARBA" id="ARBA00023002"/>
    </source>
</evidence>
<feature type="domain" description="Luciferase-like" evidence="2">
    <location>
        <begin position="12"/>
        <end position="317"/>
    </location>
</feature>
<dbReference type="GO" id="GO:0016705">
    <property type="term" value="F:oxidoreductase activity, acting on paired donors, with incorporation or reduction of molecular oxygen"/>
    <property type="evidence" value="ECO:0007669"/>
    <property type="project" value="InterPro"/>
</dbReference>
<dbReference type="PANTHER" id="PTHR43244">
    <property type="match status" value="1"/>
</dbReference>
<dbReference type="InterPro" id="IPR050564">
    <property type="entry name" value="F420-G6PD/mer"/>
</dbReference>
<proteinExistence type="predicted"/>
<sequence>MRTATTVEFSRDTQQVVAFVREAETMGLDLCWVAEAWGSDAPSALGYLAARTERILLGSGIIQLGTRSPVAIAQAALTLADLSGGRFLLGLGASGPQVMEGLHGVPFARALTRMRETITVIRRAWSGEKISFQGDAIRIPLDGNSKPMRLSMPANPDIPIYIASMSPRMLELTGQLADGWLGTSFVPEGSDAYFDHLDAGLKSAGRTRADIDVCQGAEVAIFDDEEAVTRHIAGRKLELAFSIGGMGTASTNFYNAAYARQGWADVTEEIRERWQSGDREGATALVTDDMVLATTLIGTADMVKRRLRTWSDVGVDTVRLYPAGDTLDAKLANLAQALDLVAGLDEPAATGD</sequence>
<dbReference type="PANTHER" id="PTHR43244:SF1">
    <property type="entry name" value="5,10-METHYLENETETRAHYDROMETHANOPTERIN REDUCTASE"/>
    <property type="match status" value="1"/>
</dbReference>
<keyword evidence="4" id="KW-1185">Reference proteome</keyword>
<comment type="caution">
    <text evidence="3">The sequence shown here is derived from an EMBL/GenBank/DDBJ whole genome shotgun (WGS) entry which is preliminary data.</text>
</comment>
<dbReference type="InterPro" id="IPR036661">
    <property type="entry name" value="Luciferase-like_sf"/>
</dbReference>
<dbReference type="Gene3D" id="3.20.20.30">
    <property type="entry name" value="Luciferase-like domain"/>
    <property type="match status" value="1"/>
</dbReference>
<dbReference type="Pfam" id="PF00296">
    <property type="entry name" value="Bac_luciferase"/>
    <property type="match status" value="1"/>
</dbReference>
<name>A0A7K1UTL9_9NOCA</name>
<dbReference type="SUPFAM" id="SSF51679">
    <property type="entry name" value="Bacterial luciferase-like"/>
    <property type="match status" value="1"/>
</dbReference>
<organism evidence="3 4">
    <name type="scientific">Nocardia terrae</name>
    <dbReference type="NCBI Taxonomy" id="2675851"/>
    <lineage>
        <taxon>Bacteria</taxon>
        <taxon>Bacillati</taxon>
        <taxon>Actinomycetota</taxon>
        <taxon>Actinomycetes</taxon>
        <taxon>Mycobacteriales</taxon>
        <taxon>Nocardiaceae</taxon>
        <taxon>Nocardia</taxon>
    </lineage>
</organism>
<gene>
    <name evidence="3" type="ORF">GPX89_10670</name>
</gene>
<dbReference type="EMBL" id="WRPP01000002">
    <property type="protein sequence ID" value="MVU77703.1"/>
    <property type="molecule type" value="Genomic_DNA"/>
</dbReference>
<accession>A0A7K1UTL9</accession>
<dbReference type="RefSeq" id="WP_157387365.1">
    <property type="nucleotide sequence ID" value="NZ_WRPP01000002.1"/>
</dbReference>